<dbReference type="InterPro" id="IPR002528">
    <property type="entry name" value="MATE_fam"/>
</dbReference>
<keyword evidence="8 10" id="KW-0472">Membrane</keyword>
<gene>
    <name evidence="11" type="ORF">EH55_11860</name>
</gene>
<feature type="transmembrane region" description="Helical" evidence="10">
    <location>
        <begin position="395"/>
        <end position="414"/>
    </location>
</feature>
<proteinExistence type="inferred from homology"/>
<evidence type="ECO:0000256" key="3">
    <source>
        <dbReference type="ARBA" id="ARBA00022106"/>
    </source>
</evidence>
<dbReference type="RefSeq" id="WP_037978524.1">
    <property type="nucleotide sequence ID" value="NZ_JQEK01000010.1"/>
</dbReference>
<evidence type="ECO:0000256" key="4">
    <source>
        <dbReference type="ARBA" id="ARBA00022448"/>
    </source>
</evidence>
<dbReference type="GO" id="GO:0015297">
    <property type="term" value="F:antiporter activity"/>
    <property type="evidence" value="ECO:0007669"/>
    <property type="project" value="InterPro"/>
</dbReference>
<dbReference type="GO" id="GO:0046677">
    <property type="term" value="P:response to antibiotic"/>
    <property type="evidence" value="ECO:0007669"/>
    <property type="project" value="UniProtKB-KW"/>
</dbReference>
<evidence type="ECO:0000256" key="5">
    <source>
        <dbReference type="ARBA" id="ARBA00022475"/>
    </source>
</evidence>
<feature type="transmembrane region" description="Helical" evidence="10">
    <location>
        <begin position="42"/>
        <end position="66"/>
    </location>
</feature>
<comment type="subcellular location">
    <subcellularLocation>
        <location evidence="1">Cell membrane</location>
        <topology evidence="1">Multi-pass membrane protein</topology>
    </subcellularLocation>
</comment>
<dbReference type="PANTHER" id="PTHR43823">
    <property type="entry name" value="SPORULATION PROTEIN YKVU"/>
    <property type="match status" value="1"/>
</dbReference>
<keyword evidence="7 10" id="KW-1133">Transmembrane helix</keyword>
<keyword evidence="6 10" id="KW-0812">Transmembrane</keyword>
<evidence type="ECO:0000256" key="2">
    <source>
        <dbReference type="ARBA" id="ARBA00008417"/>
    </source>
</evidence>
<dbReference type="InterPro" id="IPR051327">
    <property type="entry name" value="MATE_MepA_subfamily"/>
</dbReference>
<keyword evidence="4" id="KW-0813">Transport</keyword>
<dbReference type="GO" id="GO:0005886">
    <property type="term" value="C:plasma membrane"/>
    <property type="evidence" value="ECO:0007669"/>
    <property type="project" value="UniProtKB-SubCell"/>
</dbReference>
<reference evidence="11 12" key="1">
    <citation type="submission" date="2014-04" db="EMBL/GenBank/DDBJ databases">
        <title>Draft Genome Sequence of Synergistes jonesii.</title>
        <authorList>
            <person name="Coil D.A."/>
            <person name="Eisen J.A."/>
            <person name="Holland-Moritz H.E."/>
        </authorList>
    </citation>
    <scope>NUCLEOTIDE SEQUENCE [LARGE SCALE GENOMIC DNA]</scope>
    <source>
        <strain evidence="11 12">78-1</strain>
    </source>
</reference>
<protein>
    <recommendedName>
        <fullName evidence="3">Multidrug export protein MepA</fullName>
    </recommendedName>
</protein>
<dbReference type="NCBIfam" id="TIGR00797">
    <property type="entry name" value="matE"/>
    <property type="match status" value="1"/>
</dbReference>
<dbReference type="AlphaFoldDB" id="A0A073INS7"/>
<evidence type="ECO:0000256" key="10">
    <source>
        <dbReference type="SAM" id="Phobius"/>
    </source>
</evidence>
<evidence type="ECO:0000313" key="12">
    <source>
        <dbReference type="Proteomes" id="UP000027665"/>
    </source>
</evidence>
<dbReference type="InterPro" id="IPR045070">
    <property type="entry name" value="MATE_MepA-like"/>
</dbReference>
<evidence type="ECO:0000313" key="11">
    <source>
        <dbReference type="EMBL" id="KEJ91240.1"/>
    </source>
</evidence>
<dbReference type="Pfam" id="PF01554">
    <property type="entry name" value="MatE"/>
    <property type="match status" value="2"/>
</dbReference>
<evidence type="ECO:0000256" key="6">
    <source>
        <dbReference type="ARBA" id="ARBA00022692"/>
    </source>
</evidence>
<dbReference type="STRING" id="2754.EH55_11860"/>
<feature type="transmembrane region" description="Helical" evidence="10">
    <location>
        <begin position="189"/>
        <end position="209"/>
    </location>
</feature>
<accession>A0A073INS7</accession>
<comment type="caution">
    <text evidence="11">The sequence shown here is derived from an EMBL/GenBank/DDBJ whole genome shotgun (WGS) entry which is preliminary data.</text>
</comment>
<dbReference type="CDD" id="cd13143">
    <property type="entry name" value="MATE_MepA_like"/>
    <property type="match status" value="1"/>
</dbReference>
<organism evidence="11 12">
    <name type="scientific">Synergistes jonesii</name>
    <dbReference type="NCBI Taxonomy" id="2754"/>
    <lineage>
        <taxon>Bacteria</taxon>
        <taxon>Thermotogati</taxon>
        <taxon>Synergistota</taxon>
        <taxon>Synergistia</taxon>
        <taxon>Synergistales</taxon>
        <taxon>Synergistaceae</taxon>
        <taxon>Synergistes</taxon>
    </lineage>
</organism>
<keyword evidence="9" id="KW-0046">Antibiotic resistance</keyword>
<dbReference type="eggNOG" id="COG0534">
    <property type="taxonomic scope" value="Bacteria"/>
</dbReference>
<feature type="transmembrane region" description="Helical" evidence="10">
    <location>
        <begin position="130"/>
        <end position="150"/>
    </location>
</feature>
<dbReference type="EMBL" id="JMKI01000054">
    <property type="protein sequence ID" value="KEJ91240.1"/>
    <property type="molecule type" value="Genomic_DNA"/>
</dbReference>
<dbReference type="GO" id="GO:0042910">
    <property type="term" value="F:xenobiotic transmembrane transporter activity"/>
    <property type="evidence" value="ECO:0007669"/>
    <property type="project" value="InterPro"/>
</dbReference>
<feature type="transmembrane region" description="Helical" evidence="10">
    <location>
        <begin position="420"/>
        <end position="437"/>
    </location>
</feature>
<feature type="transmembrane region" description="Helical" evidence="10">
    <location>
        <begin position="313"/>
        <end position="333"/>
    </location>
</feature>
<feature type="transmembrane region" description="Helical" evidence="10">
    <location>
        <begin position="9"/>
        <end position="30"/>
    </location>
</feature>
<dbReference type="InterPro" id="IPR048279">
    <property type="entry name" value="MdtK-like"/>
</dbReference>
<feature type="transmembrane region" description="Helical" evidence="10">
    <location>
        <begin position="266"/>
        <end position="287"/>
    </location>
</feature>
<name>A0A073INS7_9BACT</name>
<feature type="transmembrane region" description="Helical" evidence="10">
    <location>
        <begin position="87"/>
        <end position="110"/>
    </location>
</feature>
<comment type="similarity">
    <text evidence="2">Belongs to the multi antimicrobial extrusion (MATE) (TC 2.A.66.1) family. MepA subfamily.</text>
</comment>
<evidence type="ECO:0000256" key="7">
    <source>
        <dbReference type="ARBA" id="ARBA00022989"/>
    </source>
</evidence>
<dbReference type="PANTHER" id="PTHR43823:SF3">
    <property type="entry name" value="MULTIDRUG EXPORT PROTEIN MEPA"/>
    <property type="match status" value="1"/>
</dbReference>
<evidence type="ECO:0000256" key="9">
    <source>
        <dbReference type="ARBA" id="ARBA00023251"/>
    </source>
</evidence>
<dbReference type="PATRIC" id="fig|2754.20.peg.1184"/>
<evidence type="ECO:0000256" key="1">
    <source>
        <dbReference type="ARBA" id="ARBA00004651"/>
    </source>
</evidence>
<feature type="transmembrane region" description="Helical" evidence="10">
    <location>
        <begin position="353"/>
        <end position="374"/>
    </location>
</feature>
<evidence type="ECO:0000256" key="8">
    <source>
        <dbReference type="ARBA" id="ARBA00023136"/>
    </source>
</evidence>
<feature type="transmembrane region" description="Helical" evidence="10">
    <location>
        <begin position="229"/>
        <end position="254"/>
    </location>
</feature>
<keyword evidence="5" id="KW-1003">Cell membrane</keyword>
<sequence length="446" mass="47430">MESEPVVRLILRFALPAVAGMVAGAIYNIVDRIFVGRYVGPAGLAAVSVSFPSMLVMSAFTMLICTGGASRVSILLGAKKRREAEQVLASTLVMLAAVSAAFILLSFSSVEGMLKLSGADGEILAVAYDYLKILLRCAPLGLFGFASNFLVKASGSPKYAMFSQIVGACSNVALDALFIVSFGMGVAGAAYGTVISQGISAAMGLAYFLRRGASPRIRARFLTLPRAEVVRRIFAVGSAPFFMEFSFVLFMTIMNNLVVRYGGNDGLSAMGIFFGIDSLLFLPAIAIGEASQPIIGYNYGAARPARVVKAIKCALIMTVGLYLLSLFLAEAFAGEMMRLFTEDEGILSVGVPGMRIGYMAIPFMGITVVTNSALQGLGKGGHSLALSFCRHVLCMFLPLLILPRFFGMTGIWASYPVGDFGGGLISACFLVWVLRWLRSPEALSVK</sequence>
<dbReference type="Proteomes" id="UP000027665">
    <property type="component" value="Unassembled WGS sequence"/>
</dbReference>
<feature type="transmembrane region" description="Helical" evidence="10">
    <location>
        <begin position="162"/>
        <end position="183"/>
    </location>
</feature>
<keyword evidence="12" id="KW-1185">Reference proteome</keyword>
<dbReference type="PIRSF" id="PIRSF006603">
    <property type="entry name" value="DinF"/>
    <property type="match status" value="1"/>
</dbReference>